<name>A0ACC3T2G9_LIPKO</name>
<accession>A0ACC3T2G9</accession>
<evidence type="ECO:0000313" key="1">
    <source>
        <dbReference type="EMBL" id="KAK9237247.1"/>
    </source>
</evidence>
<evidence type="ECO:0000313" key="2">
    <source>
        <dbReference type="Proteomes" id="UP001433508"/>
    </source>
</evidence>
<comment type="caution">
    <text evidence="1">The sequence shown here is derived from an EMBL/GenBank/DDBJ whole genome shotgun (WGS) entry which is preliminary data.</text>
</comment>
<dbReference type="Proteomes" id="UP001433508">
    <property type="component" value="Unassembled WGS sequence"/>
</dbReference>
<protein>
    <submittedName>
        <fullName evidence="1">Uncharacterized protein</fullName>
    </submittedName>
</protein>
<proteinExistence type="predicted"/>
<sequence>MRHRVVFNCIHDCGSAWLRAARARRGLATETNKRRKFALNGFIGKVLSQRSERDVEEQSIRASYNSTLGQFLLPISDVPSLPKKYFNQHPFYIPDDVGRLTGLLAPTDDALEARYMSRDIDSTNNVVLNYTSRGDFEAARKEKLSLFLAYKPTVDPNSLSLQKESRLKEVLKLMLASESRDKRQELWNEALRDLKTNMEKQAALCLSMSEILDPTSRNILDDWTKIEFIYTDAWKRQKTPIKEGVELFYHLCRHVYTKFATGQQSTAVDHEAAFILEKAASNVVGSYHLDGLPESCVEPYIKALLEVGNLNGSLNMILNSRIAGFSPDPALIIDFLVELCREGDATSESNQPLTAIDDFVEHHLGLFRPYFISRRNPPLGMSFLLERSVKTLDEIYSVFNLCLRSHYKDRCLRANEQLFLQKIYDTCWDDKYLGNETQRLNVAKSNIMFMLSRLTEELGQVSLQTLDTYEKLVTACDEQLAERRIARSGLL</sequence>
<reference evidence="2" key="1">
    <citation type="journal article" date="2024" name="Front. Bioeng. Biotechnol.">
        <title>Genome-scale model development and genomic sequencing of the oleaginous clade Lipomyces.</title>
        <authorList>
            <person name="Czajka J.J."/>
            <person name="Han Y."/>
            <person name="Kim J."/>
            <person name="Mondo S.J."/>
            <person name="Hofstad B.A."/>
            <person name="Robles A."/>
            <person name="Haridas S."/>
            <person name="Riley R."/>
            <person name="LaButti K."/>
            <person name="Pangilinan J."/>
            <person name="Andreopoulos W."/>
            <person name="Lipzen A."/>
            <person name="Yan J."/>
            <person name="Wang M."/>
            <person name="Ng V."/>
            <person name="Grigoriev I.V."/>
            <person name="Spatafora J.W."/>
            <person name="Magnuson J.K."/>
            <person name="Baker S.E."/>
            <person name="Pomraning K.R."/>
        </authorList>
    </citation>
    <scope>NUCLEOTIDE SEQUENCE [LARGE SCALE GENOMIC DNA]</scope>
    <source>
        <strain evidence="2">CBS 7786</strain>
    </source>
</reference>
<organism evidence="1 2">
    <name type="scientific">Lipomyces kononenkoae</name>
    <name type="common">Yeast</name>
    <dbReference type="NCBI Taxonomy" id="34357"/>
    <lineage>
        <taxon>Eukaryota</taxon>
        <taxon>Fungi</taxon>
        <taxon>Dikarya</taxon>
        <taxon>Ascomycota</taxon>
        <taxon>Saccharomycotina</taxon>
        <taxon>Lipomycetes</taxon>
        <taxon>Lipomycetales</taxon>
        <taxon>Lipomycetaceae</taxon>
        <taxon>Lipomyces</taxon>
    </lineage>
</organism>
<keyword evidence="2" id="KW-1185">Reference proteome</keyword>
<gene>
    <name evidence="1" type="ORF">V1525DRAFT_404648</name>
</gene>
<dbReference type="EMBL" id="MU971372">
    <property type="protein sequence ID" value="KAK9237247.1"/>
    <property type="molecule type" value="Genomic_DNA"/>
</dbReference>